<organism evidence="1 2">
    <name type="scientific">Candidatus Odoribacter faecigallinarum</name>
    <dbReference type="NCBI Taxonomy" id="2838706"/>
    <lineage>
        <taxon>Bacteria</taxon>
        <taxon>Pseudomonadati</taxon>
        <taxon>Bacteroidota</taxon>
        <taxon>Bacteroidia</taxon>
        <taxon>Bacteroidales</taxon>
        <taxon>Odoribacteraceae</taxon>
        <taxon>Odoribacter</taxon>
    </lineage>
</organism>
<name>A0A9D1V0T3_9BACT</name>
<comment type="caution">
    <text evidence="1">The sequence shown here is derived from an EMBL/GenBank/DDBJ whole genome shotgun (WGS) entry which is preliminary data.</text>
</comment>
<proteinExistence type="predicted"/>
<dbReference type="EMBL" id="DXFT01000156">
    <property type="protein sequence ID" value="HIX04040.1"/>
    <property type="molecule type" value="Genomic_DNA"/>
</dbReference>
<sequence length="167" mass="19158">MLWTPEQKNTIDHFIQELKDINWLGNTGMPSEKYWVVDTVWEACDTYGKAMLEVWGKNTESIEAKALRTLSDEQINAVFEAVSLAIGNEVYDAICNMEERIGEESGEDQSGIEEEILDFIKRDTAWACIERLLGERGFFTLVYQLNRSGRWACSWIGKYPAGNFIIM</sequence>
<evidence type="ECO:0000313" key="1">
    <source>
        <dbReference type="EMBL" id="HIX04040.1"/>
    </source>
</evidence>
<evidence type="ECO:0000313" key="2">
    <source>
        <dbReference type="Proteomes" id="UP000824202"/>
    </source>
</evidence>
<protein>
    <submittedName>
        <fullName evidence="1">Uncharacterized protein</fullName>
    </submittedName>
</protein>
<accession>A0A9D1V0T3</accession>
<dbReference type="AlphaFoldDB" id="A0A9D1V0T3"/>
<dbReference type="Proteomes" id="UP000824202">
    <property type="component" value="Unassembled WGS sequence"/>
</dbReference>
<gene>
    <name evidence="1" type="ORF">H9863_08010</name>
</gene>
<reference evidence="1" key="2">
    <citation type="submission" date="2021-04" db="EMBL/GenBank/DDBJ databases">
        <authorList>
            <person name="Gilroy R."/>
        </authorList>
    </citation>
    <scope>NUCLEOTIDE SEQUENCE</scope>
    <source>
        <strain evidence="1">23274</strain>
    </source>
</reference>
<reference evidence="1" key="1">
    <citation type="journal article" date="2021" name="PeerJ">
        <title>Extensive microbial diversity within the chicken gut microbiome revealed by metagenomics and culture.</title>
        <authorList>
            <person name="Gilroy R."/>
            <person name="Ravi A."/>
            <person name="Getino M."/>
            <person name="Pursley I."/>
            <person name="Horton D.L."/>
            <person name="Alikhan N.F."/>
            <person name="Baker D."/>
            <person name="Gharbi K."/>
            <person name="Hall N."/>
            <person name="Watson M."/>
            <person name="Adriaenssens E.M."/>
            <person name="Foster-Nyarko E."/>
            <person name="Jarju S."/>
            <person name="Secka A."/>
            <person name="Antonio M."/>
            <person name="Oren A."/>
            <person name="Chaudhuri R.R."/>
            <person name="La Ragione R."/>
            <person name="Hildebrand F."/>
            <person name="Pallen M.J."/>
        </authorList>
    </citation>
    <scope>NUCLEOTIDE SEQUENCE</scope>
    <source>
        <strain evidence="1">23274</strain>
    </source>
</reference>